<proteinExistence type="predicted"/>
<gene>
    <name evidence="1" type="ORF">FMOSSE_LOCUS15935</name>
</gene>
<evidence type="ECO:0000313" key="2">
    <source>
        <dbReference type="Proteomes" id="UP000789375"/>
    </source>
</evidence>
<sequence length="66" mass="7682">EISIVSALLFNFISDLFARIHNFDIAFRGIYIIVASDLTQLPSVRDEAVFYLSVWQLFHPLFLYKS</sequence>
<evidence type="ECO:0000313" key="1">
    <source>
        <dbReference type="EMBL" id="CAG8736855.1"/>
    </source>
</evidence>
<feature type="non-terminal residue" evidence="1">
    <location>
        <position position="1"/>
    </location>
</feature>
<protein>
    <submittedName>
        <fullName evidence="1">16929_t:CDS:1</fullName>
    </submittedName>
</protein>
<dbReference type="EMBL" id="CAJVPP010018971">
    <property type="protein sequence ID" value="CAG8736855.1"/>
    <property type="molecule type" value="Genomic_DNA"/>
</dbReference>
<name>A0A9N9IHT5_FUNMO</name>
<comment type="caution">
    <text evidence="1">The sequence shown here is derived from an EMBL/GenBank/DDBJ whole genome shotgun (WGS) entry which is preliminary data.</text>
</comment>
<reference evidence="1" key="1">
    <citation type="submission" date="2021-06" db="EMBL/GenBank/DDBJ databases">
        <authorList>
            <person name="Kallberg Y."/>
            <person name="Tangrot J."/>
            <person name="Rosling A."/>
        </authorList>
    </citation>
    <scope>NUCLEOTIDE SEQUENCE</scope>
    <source>
        <strain evidence="1">87-6 pot B 2015</strain>
    </source>
</reference>
<dbReference type="AlphaFoldDB" id="A0A9N9IHT5"/>
<accession>A0A9N9IHT5</accession>
<keyword evidence="2" id="KW-1185">Reference proteome</keyword>
<organism evidence="1 2">
    <name type="scientific">Funneliformis mosseae</name>
    <name type="common">Endomycorrhizal fungus</name>
    <name type="synonym">Glomus mosseae</name>
    <dbReference type="NCBI Taxonomy" id="27381"/>
    <lineage>
        <taxon>Eukaryota</taxon>
        <taxon>Fungi</taxon>
        <taxon>Fungi incertae sedis</taxon>
        <taxon>Mucoromycota</taxon>
        <taxon>Glomeromycotina</taxon>
        <taxon>Glomeromycetes</taxon>
        <taxon>Glomerales</taxon>
        <taxon>Glomeraceae</taxon>
        <taxon>Funneliformis</taxon>
    </lineage>
</organism>
<dbReference type="Proteomes" id="UP000789375">
    <property type="component" value="Unassembled WGS sequence"/>
</dbReference>